<feature type="compositionally biased region" description="Basic and acidic residues" evidence="1">
    <location>
        <begin position="225"/>
        <end position="254"/>
    </location>
</feature>
<dbReference type="AlphaFoldDB" id="A0A3L8DMZ7"/>
<dbReference type="InterPro" id="IPR003913">
    <property type="entry name" value="Tuberin"/>
</dbReference>
<accession>A0A3L8DMZ7</accession>
<evidence type="ECO:0000259" key="2">
    <source>
        <dbReference type="Pfam" id="PF03542"/>
    </source>
</evidence>
<dbReference type="InterPro" id="IPR027107">
    <property type="entry name" value="Tuberin/Ral-act_asu"/>
</dbReference>
<name>A0A3L8DMZ7_OOCBI</name>
<dbReference type="PANTHER" id="PTHR10063:SF0">
    <property type="entry name" value="TUBERIN"/>
    <property type="match status" value="1"/>
</dbReference>
<dbReference type="GO" id="GO:0030178">
    <property type="term" value="P:negative regulation of Wnt signaling pathway"/>
    <property type="evidence" value="ECO:0007669"/>
    <property type="project" value="TreeGrafter"/>
</dbReference>
<dbReference type="EMBL" id="QOIP01000006">
    <property type="protein sequence ID" value="RLU21198.1"/>
    <property type="molecule type" value="Genomic_DNA"/>
</dbReference>
<dbReference type="GO" id="GO:0005634">
    <property type="term" value="C:nucleus"/>
    <property type="evidence" value="ECO:0007669"/>
    <property type="project" value="InterPro"/>
</dbReference>
<dbReference type="GO" id="GO:0046627">
    <property type="term" value="P:negative regulation of insulin receptor signaling pathway"/>
    <property type="evidence" value="ECO:0007669"/>
    <property type="project" value="TreeGrafter"/>
</dbReference>
<dbReference type="GO" id="GO:0005096">
    <property type="term" value="F:GTPase activator activity"/>
    <property type="evidence" value="ECO:0007669"/>
    <property type="project" value="InterPro"/>
</dbReference>
<feature type="domain" description="Tuberin-type" evidence="2">
    <location>
        <begin position="4"/>
        <end position="99"/>
    </location>
</feature>
<dbReference type="PRINTS" id="PR01431">
    <property type="entry name" value="TUBERIN"/>
</dbReference>
<comment type="caution">
    <text evidence="3">The sequence shown here is derived from an EMBL/GenBank/DDBJ whole genome shotgun (WGS) entry which is preliminary data.</text>
</comment>
<reference evidence="3 4" key="1">
    <citation type="journal article" date="2018" name="Genome Res.">
        <title>The genomic architecture and molecular evolution of ant odorant receptors.</title>
        <authorList>
            <person name="McKenzie S.K."/>
            <person name="Kronauer D.J.C."/>
        </authorList>
    </citation>
    <scope>NUCLEOTIDE SEQUENCE [LARGE SCALE GENOMIC DNA]</scope>
    <source>
        <strain evidence="3">Clonal line C1</strain>
    </source>
</reference>
<dbReference type="GO" id="GO:0032007">
    <property type="term" value="P:negative regulation of TOR signaling"/>
    <property type="evidence" value="ECO:0007669"/>
    <property type="project" value="InterPro"/>
</dbReference>
<dbReference type="PANTHER" id="PTHR10063">
    <property type="entry name" value="TUBERIN"/>
    <property type="match status" value="1"/>
</dbReference>
<dbReference type="GO" id="GO:0051726">
    <property type="term" value="P:regulation of cell cycle"/>
    <property type="evidence" value="ECO:0007669"/>
    <property type="project" value="TreeGrafter"/>
</dbReference>
<evidence type="ECO:0000313" key="4">
    <source>
        <dbReference type="Proteomes" id="UP000279307"/>
    </source>
</evidence>
<feature type="compositionally biased region" description="Low complexity" evidence="1">
    <location>
        <begin position="213"/>
        <end position="222"/>
    </location>
</feature>
<organism evidence="3 4">
    <name type="scientific">Ooceraea biroi</name>
    <name type="common">Clonal raider ant</name>
    <name type="synonym">Cerapachys biroi</name>
    <dbReference type="NCBI Taxonomy" id="2015173"/>
    <lineage>
        <taxon>Eukaryota</taxon>
        <taxon>Metazoa</taxon>
        <taxon>Ecdysozoa</taxon>
        <taxon>Arthropoda</taxon>
        <taxon>Hexapoda</taxon>
        <taxon>Insecta</taxon>
        <taxon>Pterygota</taxon>
        <taxon>Neoptera</taxon>
        <taxon>Endopterygota</taxon>
        <taxon>Hymenoptera</taxon>
        <taxon>Apocrita</taxon>
        <taxon>Aculeata</taxon>
        <taxon>Formicoidea</taxon>
        <taxon>Formicidae</taxon>
        <taxon>Dorylinae</taxon>
        <taxon>Ooceraea</taxon>
    </lineage>
</organism>
<dbReference type="GO" id="GO:0033596">
    <property type="term" value="C:TSC1-TSC2 complex"/>
    <property type="evidence" value="ECO:0007669"/>
    <property type="project" value="InterPro"/>
</dbReference>
<feature type="domain" description="Tuberin-type" evidence="2">
    <location>
        <begin position="101"/>
        <end position="206"/>
    </location>
</feature>
<dbReference type="InterPro" id="IPR018515">
    <property type="entry name" value="Tuberin-type_domain"/>
</dbReference>
<gene>
    <name evidence="3" type="ORF">DMN91_005571</name>
</gene>
<dbReference type="Pfam" id="PF03542">
    <property type="entry name" value="Tuberin"/>
    <property type="match status" value="2"/>
</dbReference>
<protein>
    <recommendedName>
        <fullName evidence="2">Tuberin-type domain-containing protein</fullName>
    </recommendedName>
</protein>
<dbReference type="Proteomes" id="UP000279307">
    <property type="component" value="Chromosome 6"/>
</dbReference>
<evidence type="ECO:0000313" key="3">
    <source>
        <dbReference type="EMBL" id="RLU21198.1"/>
    </source>
</evidence>
<evidence type="ECO:0000256" key="1">
    <source>
        <dbReference type="SAM" id="MobiDB-lite"/>
    </source>
</evidence>
<dbReference type="GO" id="GO:0051898">
    <property type="term" value="P:negative regulation of phosphatidylinositol 3-kinase/protein kinase B signal transduction"/>
    <property type="evidence" value="ECO:0007669"/>
    <property type="project" value="TreeGrafter"/>
</dbReference>
<sequence length="268" mass="30483">MDADIKDVKTAVVGIIKIFTSKMYRLPSTHAICAYKILANHLEQHYKDPSVFHDVSTTRYLIFASFLKIRANALYHIRILDATNGTVTRFSPYLVLEHGTEHWKVLHLILKELPRVMQSRALISSRHSNNIDFFAAALCSMVSDKSLRLPESLYNVQPKFTLSEFRVYVFPVLASLASYHAHLEPNLQQRLIKCLETSKEDKLSRQSSGGHRSSNTNTATNSPTEEAKKSVEDTEGKKEFHMERTDKDQVSVDVKARVYVNADTQVSK</sequence>
<feature type="region of interest" description="Disordered" evidence="1">
    <location>
        <begin position="202"/>
        <end position="254"/>
    </location>
</feature>
<proteinExistence type="predicted"/>